<name>A0A6G1L447_9PEZI</name>
<evidence type="ECO:0000313" key="2">
    <source>
        <dbReference type="Proteomes" id="UP000799436"/>
    </source>
</evidence>
<accession>A0A6G1L447</accession>
<dbReference type="AlphaFoldDB" id="A0A6G1L447"/>
<protein>
    <submittedName>
        <fullName evidence="1">Uncharacterized protein</fullName>
    </submittedName>
</protein>
<dbReference type="EMBL" id="ML995856">
    <property type="protein sequence ID" value="KAF2767470.1"/>
    <property type="molecule type" value="Genomic_DNA"/>
</dbReference>
<organism evidence="1 2">
    <name type="scientific">Teratosphaeria nubilosa</name>
    <dbReference type="NCBI Taxonomy" id="161662"/>
    <lineage>
        <taxon>Eukaryota</taxon>
        <taxon>Fungi</taxon>
        <taxon>Dikarya</taxon>
        <taxon>Ascomycota</taxon>
        <taxon>Pezizomycotina</taxon>
        <taxon>Dothideomycetes</taxon>
        <taxon>Dothideomycetidae</taxon>
        <taxon>Mycosphaerellales</taxon>
        <taxon>Teratosphaeriaceae</taxon>
        <taxon>Teratosphaeria</taxon>
    </lineage>
</organism>
<dbReference type="Proteomes" id="UP000799436">
    <property type="component" value="Unassembled WGS sequence"/>
</dbReference>
<reference evidence="1" key="1">
    <citation type="journal article" date="2020" name="Stud. Mycol.">
        <title>101 Dothideomycetes genomes: a test case for predicting lifestyles and emergence of pathogens.</title>
        <authorList>
            <person name="Haridas S."/>
            <person name="Albert R."/>
            <person name="Binder M."/>
            <person name="Bloem J."/>
            <person name="Labutti K."/>
            <person name="Salamov A."/>
            <person name="Andreopoulos B."/>
            <person name="Baker S."/>
            <person name="Barry K."/>
            <person name="Bills G."/>
            <person name="Bluhm B."/>
            <person name="Cannon C."/>
            <person name="Castanera R."/>
            <person name="Culley D."/>
            <person name="Daum C."/>
            <person name="Ezra D."/>
            <person name="Gonzalez J."/>
            <person name="Henrissat B."/>
            <person name="Kuo A."/>
            <person name="Liang C."/>
            <person name="Lipzen A."/>
            <person name="Lutzoni F."/>
            <person name="Magnuson J."/>
            <person name="Mondo S."/>
            <person name="Nolan M."/>
            <person name="Ohm R."/>
            <person name="Pangilinan J."/>
            <person name="Park H.-J."/>
            <person name="Ramirez L."/>
            <person name="Alfaro M."/>
            <person name="Sun H."/>
            <person name="Tritt A."/>
            <person name="Yoshinaga Y."/>
            <person name="Zwiers L.-H."/>
            <person name="Turgeon B."/>
            <person name="Goodwin S."/>
            <person name="Spatafora J."/>
            <person name="Crous P."/>
            <person name="Grigoriev I."/>
        </authorList>
    </citation>
    <scope>NUCLEOTIDE SEQUENCE</scope>
    <source>
        <strain evidence="1">CBS 116005</strain>
    </source>
</reference>
<proteinExistence type="predicted"/>
<evidence type="ECO:0000313" key="1">
    <source>
        <dbReference type="EMBL" id="KAF2767470.1"/>
    </source>
</evidence>
<keyword evidence="2" id="KW-1185">Reference proteome</keyword>
<sequence length="131" mass="14503">MNHQVRRRWLRGRRLHSARPQARLVMVSVVASGAAQATRLWSSAWQRCSSASSSLTRRLSISFSVRSARSSRSLTRRLSLLSRSVAFCCVSSAFSCCAAGSCLRASCSRCCCLALRFFRSCLRNPPVAITQ</sequence>
<gene>
    <name evidence="1" type="ORF">EJ03DRAFT_149091</name>
</gene>